<dbReference type="SUPFAM" id="SSF100950">
    <property type="entry name" value="NagB/RpiA/CoA transferase-like"/>
    <property type="match status" value="1"/>
</dbReference>
<keyword evidence="3 4" id="KW-0067">ATP-binding</keyword>
<organism evidence="6 7">
    <name type="scientific">Dyadobacter luticola</name>
    <dbReference type="NCBI Taxonomy" id="1979387"/>
    <lineage>
        <taxon>Bacteria</taxon>
        <taxon>Pseudomonadati</taxon>
        <taxon>Bacteroidota</taxon>
        <taxon>Cytophagia</taxon>
        <taxon>Cytophagales</taxon>
        <taxon>Spirosomataceae</taxon>
        <taxon>Dyadobacter</taxon>
    </lineage>
</organism>
<keyword evidence="5" id="KW-0460">Magnesium</keyword>
<gene>
    <name evidence="6" type="ORF">FEN17_24055</name>
</gene>
<keyword evidence="5" id="KW-0479">Metal-binding</keyword>
<dbReference type="PANTHER" id="PTHR23407:SF1">
    <property type="entry name" value="5-FORMYLTETRAHYDROFOLATE CYCLO-LIGASE"/>
    <property type="match status" value="1"/>
</dbReference>
<dbReference type="AlphaFoldDB" id="A0A5R9KNL9"/>
<dbReference type="EMBL" id="VCEJ01000008">
    <property type="protein sequence ID" value="TLU97872.1"/>
    <property type="molecule type" value="Genomic_DNA"/>
</dbReference>
<keyword evidence="2 4" id="KW-0547">Nucleotide-binding</keyword>
<dbReference type="Gene3D" id="3.40.50.10420">
    <property type="entry name" value="NagB/RpiA/CoA transferase-like"/>
    <property type="match status" value="1"/>
</dbReference>
<accession>A0A5R9KNL9</accession>
<comment type="cofactor">
    <cofactor evidence="5">
        <name>Mg(2+)</name>
        <dbReference type="ChEBI" id="CHEBI:18420"/>
    </cofactor>
</comment>
<comment type="similarity">
    <text evidence="1 5">Belongs to the 5-formyltetrahydrofolate cyclo-ligase family.</text>
</comment>
<evidence type="ECO:0000313" key="7">
    <source>
        <dbReference type="Proteomes" id="UP000306402"/>
    </source>
</evidence>
<feature type="binding site" evidence="4">
    <location>
        <begin position="138"/>
        <end position="146"/>
    </location>
    <ligand>
        <name>ATP</name>
        <dbReference type="ChEBI" id="CHEBI:30616"/>
    </ligand>
</feature>
<evidence type="ECO:0000256" key="2">
    <source>
        <dbReference type="ARBA" id="ARBA00022741"/>
    </source>
</evidence>
<dbReference type="EC" id="6.3.3.2" evidence="5"/>
<dbReference type="InterPro" id="IPR024185">
    <property type="entry name" value="FTHF_cligase-like_sf"/>
</dbReference>
<evidence type="ECO:0000256" key="5">
    <source>
        <dbReference type="RuleBase" id="RU361279"/>
    </source>
</evidence>
<feature type="binding site" evidence="4">
    <location>
        <position position="57"/>
    </location>
    <ligand>
        <name>substrate</name>
    </ligand>
</feature>
<sequence length="193" mass="22657">MITKAPLRQQFLEKRLTMNAQDIQVANEEIFNVVKSILRKTEPNVIHFYLPHPAKNEVDTWKMIHWVWENLPDTDVVAPYIVPGTKDLQHFRITPQTKLYPNAWQIPEPDPETSERVHIEDIEIVFIPLLAFDKKGFRVGYGGGYYDRFLEQCPSDVLKVGLSFFEPVDEIDDLREFDVALNMCITPEYIYRF</sequence>
<dbReference type="NCBIfam" id="TIGR02727">
    <property type="entry name" value="MTHFS_bact"/>
    <property type="match status" value="1"/>
</dbReference>
<evidence type="ECO:0000256" key="3">
    <source>
        <dbReference type="ARBA" id="ARBA00022840"/>
    </source>
</evidence>
<dbReference type="Proteomes" id="UP000306402">
    <property type="component" value="Unassembled WGS sequence"/>
</dbReference>
<dbReference type="OrthoDB" id="9801938at2"/>
<reference evidence="6 7" key="1">
    <citation type="submission" date="2019-05" db="EMBL/GenBank/DDBJ databases">
        <authorList>
            <person name="Qu J.-H."/>
        </authorList>
    </citation>
    <scope>NUCLEOTIDE SEQUENCE [LARGE SCALE GENOMIC DNA]</scope>
    <source>
        <strain evidence="6 7">T17</strain>
    </source>
</reference>
<keyword evidence="6" id="KW-0436">Ligase</keyword>
<protein>
    <recommendedName>
        <fullName evidence="5">5-formyltetrahydrofolate cyclo-ligase</fullName>
        <ecNumber evidence="5">6.3.3.2</ecNumber>
    </recommendedName>
</protein>
<evidence type="ECO:0000256" key="1">
    <source>
        <dbReference type="ARBA" id="ARBA00010638"/>
    </source>
</evidence>
<name>A0A5R9KNL9_9BACT</name>
<dbReference type="GO" id="GO:0005524">
    <property type="term" value="F:ATP binding"/>
    <property type="evidence" value="ECO:0007669"/>
    <property type="project" value="UniProtKB-KW"/>
</dbReference>
<feature type="binding site" evidence="4">
    <location>
        <position position="50"/>
    </location>
    <ligand>
        <name>substrate</name>
    </ligand>
</feature>
<dbReference type="RefSeq" id="WP_138367972.1">
    <property type="nucleotide sequence ID" value="NZ_VCEJ01000008.1"/>
</dbReference>
<dbReference type="GO" id="GO:0009396">
    <property type="term" value="P:folic acid-containing compound biosynthetic process"/>
    <property type="evidence" value="ECO:0007669"/>
    <property type="project" value="TreeGrafter"/>
</dbReference>
<dbReference type="InterPro" id="IPR002698">
    <property type="entry name" value="FTHF_cligase"/>
</dbReference>
<dbReference type="PANTHER" id="PTHR23407">
    <property type="entry name" value="ATPASE INHIBITOR/5-FORMYLTETRAHYDROFOLATE CYCLO-LIGASE"/>
    <property type="match status" value="1"/>
</dbReference>
<evidence type="ECO:0000256" key="4">
    <source>
        <dbReference type="PIRSR" id="PIRSR006806-1"/>
    </source>
</evidence>
<dbReference type="InterPro" id="IPR037171">
    <property type="entry name" value="NagB/RpiA_transferase-like"/>
</dbReference>
<comment type="catalytic activity">
    <reaction evidence="5">
        <text>(6S)-5-formyl-5,6,7,8-tetrahydrofolate + ATP = (6R)-5,10-methenyltetrahydrofolate + ADP + phosphate</text>
        <dbReference type="Rhea" id="RHEA:10488"/>
        <dbReference type="ChEBI" id="CHEBI:30616"/>
        <dbReference type="ChEBI" id="CHEBI:43474"/>
        <dbReference type="ChEBI" id="CHEBI:57455"/>
        <dbReference type="ChEBI" id="CHEBI:57457"/>
        <dbReference type="ChEBI" id="CHEBI:456216"/>
        <dbReference type="EC" id="6.3.3.2"/>
    </reaction>
</comment>
<proteinExistence type="inferred from homology"/>
<dbReference type="GO" id="GO:0046872">
    <property type="term" value="F:metal ion binding"/>
    <property type="evidence" value="ECO:0007669"/>
    <property type="project" value="UniProtKB-KW"/>
</dbReference>
<dbReference type="GO" id="GO:0030272">
    <property type="term" value="F:5-formyltetrahydrofolate cyclo-ligase activity"/>
    <property type="evidence" value="ECO:0007669"/>
    <property type="project" value="UniProtKB-EC"/>
</dbReference>
<keyword evidence="7" id="KW-1185">Reference proteome</keyword>
<feature type="binding site" evidence="4">
    <location>
        <begin position="4"/>
        <end position="8"/>
    </location>
    <ligand>
        <name>ATP</name>
        <dbReference type="ChEBI" id="CHEBI:30616"/>
    </ligand>
</feature>
<evidence type="ECO:0000313" key="6">
    <source>
        <dbReference type="EMBL" id="TLU97872.1"/>
    </source>
</evidence>
<comment type="caution">
    <text evidence="6">The sequence shown here is derived from an EMBL/GenBank/DDBJ whole genome shotgun (WGS) entry which is preliminary data.</text>
</comment>
<dbReference type="PIRSF" id="PIRSF006806">
    <property type="entry name" value="FTHF_cligase"/>
    <property type="match status" value="1"/>
</dbReference>
<dbReference type="Pfam" id="PF01812">
    <property type="entry name" value="5-FTHF_cyc-lig"/>
    <property type="match status" value="1"/>
</dbReference>
<dbReference type="GO" id="GO:0035999">
    <property type="term" value="P:tetrahydrofolate interconversion"/>
    <property type="evidence" value="ECO:0007669"/>
    <property type="project" value="TreeGrafter"/>
</dbReference>